<dbReference type="PANTHER" id="PTHR39639">
    <property type="entry name" value="CHROMOSOME 16, WHOLE GENOME SHOTGUN SEQUENCE"/>
    <property type="match status" value="1"/>
</dbReference>
<comment type="caution">
    <text evidence="2">The sequence shown here is derived from an EMBL/GenBank/DDBJ whole genome shotgun (WGS) entry which is preliminary data.</text>
</comment>
<dbReference type="Proteomes" id="UP001410394">
    <property type="component" value="Unassembled WGS sequence"/>
</dbReference>
<dbReference type="InterPro" id="IPR004919">
    <property type="entry name" value="GmrSD_N"/>
</dbReference>
<dbReference type="PANTHER" id="PTHR39639:SF1">
    <property type="entry name" value="DUF262 DOMAIN-CONTAINING PROTEIN"/>
    <property type="match status" value="1"/>
</dbReference>
<reference evidence="2 3" key="1">
    <citation type="journal article" date="2018" name="Int. J. Syst. Evol. Microbiol.">
        <title>Uliginosibacterium sediminicola sp. nov., isolated from freshwater sediment.</title>
        <authorList>
            <person name="Hwang W.M."/>
            <person name="Kim S.M."/>
            <person name="Kang K."/>
            <person name="Ahn T.Y."/>
        </authorList>
    </citation>
    <scope>NUCLEOTIDE SEQUENCE [LARGE SCALE GENOMIC DNA]</scope>
    <source>
        <strain evidence="2 3">M1-21</strain>
    </source>
</reference>
<feature type="domain" description="GmrSD restriction endonucleases N-terminal" evidence="1">
    <location>
        <begin position="36"/>
        <end position="171"/>
    </location>
</feature>
<protein>
    <submittedName>
        <fullName evidence="2">DUF262 domain-containing protein</fullName>
    </submittedName>
</protein>
<name>A0ABU9Z3V5_9RHOO</name>
<organism evidence="2 3">
    <name type="scientific">Uliginosibacterium sediminicola</name>
    <dbReference type="NCBI Taxonomy" id="2024550"/>
    <lineage>
        <taxon>Bacteria</taxon>
        <taxon>Pseudomonadati</taxon>
        <taxon>Pseudomonadota</taxon>
        <taxon>Betaproteobacteria</taxon>
        <taxon>Rhodocyclales</taxon>
        <taxon>Zoogloeaceae</taxon>
        <taxon>Uliginosibacterium</taxon>
    </lineage>
</organism>
<evidence type="ECO:0000313" key="3">
    <source>
        <dbReference type="Proteomes" id="UP001410394"/>
    </source>
</evidence>
<sequence>MDIVDAIDKRIGEVRTESLDLSVGEITSLHEAAELVIQPDFQRLFRWSPEQRSRLIESMLLELPIPSIFVIERESGVFELIDGLQRVSSLIQFLNHRALNLDKLTLQGCDLIPELNGQSFDDLPMTLKLRLKRTGIRTVVIKRQSSQFLRYEMFKRLNTGGAKLSEQDIRNVNARMLGDSGVAFYEFLKRCAAHGPYTTTVELLPSTAMDTRTNEELVLRFFATKNYRTNFKGNVSDWLDDFMDSVLLSKNEFDLAAEFEVFDRLFSQLSRLFGPYAFVKYRNGSPMGGVAPAYYEAVTGGCLEQLNKIEGLSPESAQIILARVVESEAFREVTGPGANSLPKMVRRIELVSAAFA</sequence>
<dbReference type="Pfam" id="PF03235">
    <property type="entry name" value="GmrSD_N"/>
    <property type="match status" value="1"/>
</dbReference>
<dbReference type="EMBL" id="JBDIVE010000015">
    <property type="protein sequence ID" value="MEN3070574.1"/>
    <property type="molecule type" value="Genomic_DNA"/>
</dbReference>
<proteinExistence type="predicted"/>
<evidence type="ECO:0000259" key="1">
    <source>
        <dbReference type="Pfam" id="PF03235"/>
    </source>
</evidence>
<dbReference type="RefSeq" id="WP_345921351.1">
    <property type="nucleotide sequence ID" value="NZ_JBDIVE010000015.1"/>
</dbReference>
<evidence type="ECO:0000313" key="2">
    <source>
        <dbReference type="EMBL" id="MEN3070574.1"/>
    </source>
</evidence>
<gene>
    <name evidence="2" type="ORF">ABDB84_18970</name>
</gene>
<keyword evidence="3" id="KW-1185">Reference proteome</keyword>
<accession>A0ABU9Z3V5</accession>